<protein>
    <submittedName>
        <fullName evidence="3">Uncharacterized protein</fullName>
    </submittedName>
</protein>
<feature type="region of interest" description="Disordered" evidence="1">
    <location>
        <begin position="1"/>
        <end position="20"/>
    </location>
</feature>
<evidence type="ECO:0000313" key="3">
    <source>
        <dbReference type="EMBL" id="MBB5758685.1"/>
    </source>
</evidence>
<accession>A0A840ZNQ7</accession>
<keyword evidence="2" id="KW-1133">Transmembrane helix</keyword>
<feature type="transmembrane region" description="Helical" evidence="2">
    <location>
        <begin position="91"/>
        <end position="115"/>
    </location>
</feature>
<dbReference type="RefSeq" id="WP_183571331.1">
    <property type="nucleotide sequence ID" value="NZ_JACHOP010000016.1"/>
</dbReference>
<reference evidence="3 4" key="1">
    <citation type="submission" date="2020-08" db="EMBL/GenBank/DDBJ databases">
        <title>Genomic Encyclopedia of Type Strains, Phase IV (KMG-IV): sequencing the most valuable type-strain genomes for metagenomic binning, comparative biology and taxonomic classification.</title>
        <authorList>
            <person name="Goeker M."/>
        </authorList>
    </citation>
    <scope>NUCLEOTIDE SEQUENCE [LARGE SCALE GENOMIC DNA]</scope>
    <source>
        <strain evidence="3 4">DSM 2163</strain>
    </source>
</reference>
<dbReference type="Proteomes" id="UP000583454">
    <property type="component" value="Unassembled WGS sequence"/>
</dbReference>
<feature type="region of interest" description="Disordered" evidence="1">
    <location>
        <begin position="362"/>
        <end position="392"/>
    </location>
</feature>
<feature type="transmembrane region" description="Helical" evidence="2">
    <location>
        <begin position="53"/>
        <end position="71"/>
    </location>
</feature>
<keyword evidence="2" id="KW-0472">Membrane</keyword>
<dbReference type="AlphaFoldDB" id="A0A840ZNQ7"/>
<sequence>MSPDPDHPTKPLRREPGPRGSMQQNLLLVCMIASGGMLTGSLFALLSDGSLLGTVKVFFCVLGGMAVSYGVNRCAIDRGAPLAVVGYRSAAVASVLSILIVGAGLFGATYAGLVLKDVDRLRLEAHGTALGEYVGARAGDTAMGAAVAPVLASIADDLERKALCERAGSCVSGRPAGGRGLVARTLEAMAERAKGVAAQFETGVGTGAAKGTEIGDLLARFGAIAGGSDPAAEKRVRLQDIDARIRQALAARKEAAPLGLALGYAAELQAAGTIAGQPEASRALSTILQAHARSLRGVGTASAVTAAAPAFPKAAGVADTFAHLGHFLPVAAITAVVELVFPLVLWVYVALTLAWEIEQKAPRPLRPPHDDDDATRLILGRPGRLNGRDVADPNAYFRGLSARRPTDDERYGSH</sequence>
<gene>
    <name evidence="3" type="ORF">HNR00_003408</name>
</gene>
<name>A0A840ZNQ7_9HYPH</name>
<keyword evidence="2" id="KW-0812">Transmembrane</keyword>
<feature type="transmembrane region" description="Helical" evidence="2">
    <location>
        <begin position="330"/>
        <end position="355"/>
    </location>
</feature>
<evidence type="ECO:0000256" key="1">
    <source>
        <dbReference type="SAM" id="MobiDB-lite"/>
    </source>
</evidence>
<feature type="compositionally biased region" description="Basic and acidic residues" evidence="1">
    <location>
        <begin position="1"/>
        <end position="17"/>
    </location>
</feature>
<evidence type="ECO:0000256" key="2">
    <source>
        <dbReference type="SAM" id="Phobius"/>
    </source>
</evidence>
<keyword evidence="4" id="KW-1185">Reference proteome</keyword>
<feature type="transmembrane region" description="Helical" evidence="2">
    <location>
        <begin position="26"/>
        <end position="46"/>
    </location>
</feature>
<dbReference type="EMBL" id="JACHOP010000016">
    <property type="protein sequence ID" value="MBB5758685.1"/>
    <property type="molecule type" value="Genomic_DNA"/>
</dbReference>
<comment type="caution">
    <text evidence="3">The sequence shown here is derived from an EMBL/GenBank/DDBJ whole genome shotgun (WGS) entry which is preliminary data.</text>
</comment>
<organism evidence="3 4">
    <name type="scientific">Methylorubrum rhodinum</name>
    <dbReference type="NCBI Taxonomy" id="29428"/>
    <lineage>
        <taxon>Bacteria</taxon>
        <taxon>Pseudomonadati</taxon>
        <taxon>Pseudomonadota</taxon>
        <taxon>Alphaproteobacteria</taxon>
        <taxon>Hyphomicrobiales</taxon>
        <taxon>Methylobacteriaceae</taxon>
        <taxon>Methylorubrum</taxon>
    </lineage>
</organism>
<evidence type="ECO:0000313" key="4">
    <source>
        <dbReference type="Proteomes" id="UP000583454"/>
    </source>
</evidence>
<proteinExistence type="predicted"/>